<dbReference type="OrthoDB" id="9813091at2"/>
<feature type="region of interest" description="Disordered" evidence="1">
    <location>
        <begin position="206"/>
        <end position="237"/>
    </location>
</feature>
<dbReference type="PANTHER" id="PTHR30273">
    <property type="entry name" value="PERIPLASMIC SIGNAL SENSOR AND SIGMA FACTOR ACTIVATOR FECR-RELATED"/>
    <property type="match status" value="1"/>
</dbReference>
<dbReference type="GO" id="GO:0016989">
    <property type="term" value="F:sigma factor antagonist activity"/>
    <property type="evidence" value="ECO:0007669"/>
    <property type="project" value="TreeGrafter"/>
</dbReference>
<dbReference type="Gene3D" id="2.60.120.1440">
    <property type="match status" value="1"/>
</dbReference>
<evidence type="ECO:0000256" key="1">
    <source>
        <dbReference type="SAM" id="MobiDB-lite"/>
    </source>
</evidence>
<dbReference type="Pfam" id="PF04773">
    <property type="entry name" value="FecR"/>
    <property type="match status" value="1"/>
</dbReference>
<sequence>MKAGIDRLAEAASRRAVPPARDPEAILREALIVGRARSRAASRRRRAMIAGAAVIALAAAALLVWTPRDREDVVVAAPEGVMELALGAHRIDATAGARIASSRAEPQRAVWRLDEGAALFDVAPLAEGGAFEVRTPHATVHVRGTVFAVSVEDGGTRVEVFEGRVDVRDAQGSRALGAGESYATSAGVRVPDVLASRGARAAERRLEDARDVVAPSPDDAPVRAPEAPPEDAPVVPRARAERPAPAIDLAHVRALCDRGEFDAALSAIASARPPRAERGDWAMLEGDAHRALGHTGEAASAYERAAASLTPTRAALAGFLAAAQRERAGDLDAALAVLDRTHAAERGSPLEERALAMRASLLARLGRDDEAAITARAYLAGFPGGEARARMEALLAD</sequence>
<dbReference type="InterPro" id="IPR012373">
    <property type="entry name" value="Ferrdict_sens_TM"/>
</dbReference>
<name>A0A0F6W2K5_9BACT</name>
<feature type="transmembrane region" description="Helical" evidence="2">
    <location>
        <begin position="47"/>
        <end position="65"/>
    </location>
</feature>
<dbReference type="RefSeq" id="WP_053233104.1">
    <property type="nucleotide sequence ID" value="NZ_CP011125.1"/>
</dbReference>
<keyword evidence="2" id="KW-1133">Transmembrane helix</keyword>
<dbReference type="InterPro" id="IPR006860">
    <property type="entry name" value="FecR"/>
</dbReference>
<evidence type="ECO:0000256" key="2">
    <source>
        <dbReference type="SAM" id="Phobius"/>
    </source>
</evidence>
<dbReference type="STRING" id="927083.DB32_003030"/>
<dbReference type="KEGG" id="samy:DB32_003030"/>
<evidence type="ECO:0000313" key="4">
    <source>
        <dbReference type="EMBL" id="AKF05881.1"/>
    </source>
</evidence>
<organism evidence="4 5">
    <name type="scientific">Sandaracinus amylolyticus</name>
    <dbReference type="NCBI Taxonomy" id="927083"/>
    <lineage>
        <taxon>Bacteria</taxon>
        <taxon>Pseudomonadati</taxon>
        <taxon>Myxococcota</taxon>
        <taxon>Polyangia</taxon>
        <taxon>Polyangiales</taxon>
        <taxon>Sandaracinaceae</taxon>
        <taxon>Sandaracinus</taxon>
    </lineage>
</organism>
<keyword evidence="5" id="KW-1185">Reference proteome</keyword>
<gene>
    <name evidence="4" type="ORF">DB32_003030</name>
</gene>
<dbReference type="Gene3D" id="1.25.40.10">
    <property type="entry name" value="Tetratricopeptide repeat domain"/>
    <property type="match status" value="1"/>
</dbReference>
<keyword evidence="2" id="KW-0472">Membrane</keyword>
<dbReference type="EMBL" id="CP011125">
    <property type="protein sequence ID" value="AKF05881.1"/>
    <property type="molecule type" value="Genomic_DNA"/>
</dbReference>
<dbReference type="SUPFAM" id="SSF48452">
    <property type="entry name" value="TPR-like"/>
    <property type="match status" value="1"/>
</dbReference>
<evidence type="ECO:0000313" key="5">
    <source>
        <dbReference type="Proteomes" id="UP000034883"/>
    </source>
</evidence>
<accession>A0A0F6W2K5</accession>
<keyword evidence="2" id="KW-0812">Transmembrane</keyword>
<protein>
    <recommendedName>
        <fullName evidence="3">FecR protein domain-containing protein</fullName>
    </recommendedName>
</protein>
<reference evidence="4 5" key="1">
    <citation type="submission" date="2015-03" db="EMBL/GenBank/DDBJ databases">
        <title>Genome assembly of Sandaracinus amylolyticus DSM 53668.</title>
        <authorList>
            <person name="Sharma G."/>
            <person name="Subramanian S."/>
        </authorList>
    </citation>
    <scope>NUCLEOTIDE SEQUENCE [LARGE SCALE GENOMIC DNA]</scope>
    <source>
        <strain evidence="4 5">DSM 53668</strain>
    </source>
</reference>
<evidence type="ECO:0000259" key="3">
    <source>
        <dbReference type="Pfam" id="PF04773"/>
    </source>
</evidence>
<dbReference type="Proteomes" id="UP000034883">
    <property type="component" value="Chromosome"/>
</dbReference>
<proteinExistence type="predicted"/>
<dbReference type="PANTHER" id="PTHR30273:SF2">
    <property type="entry name" value="PROTEIN FECR"/>
    <property type="match status" value="1"/>
</dbReference>
<feature type="domain" description="FecR protein" evidence="3">
    <location>
        <begin position="101"/>
        <end position="165"/>
    </location>
</feature>
<dbReference type="AlphaFoldDB" id="A0A0F6W2K5"/>
<dbReference type="InterPro" id="IPR011990">
    <property type="entry name" value="TPR-like_helical_dom_sf"/>
</dbReference>